<reference evidence="2" key="1">
    <citation type="journal article" date="2024" name="Proc. Natl. Acad. Sci. U.S.A.">
        <title>Extraordinary preservation of gene collinearity over three hundred million years revealed in homosporous lycophytes.</title>
        <authorList>
            <person name="Li C."/>
            <person name="Wickell D."/>
            <person name="Kuo L.Y."/>
            <person name="Chen X."/>
            <person name="Nie B."/>
            <person name="Liao X."/>
            <person name="Peng D."/>
            <person name="Ji J."/>
            <person name="Jenkins J."/>
            <person name="Williams M."/>
            <person name="Shu S."/>
            <person name="Plott C."/>
            <person name="Barry K."/>
            <person name="Rajasekar S."/>
            <person name="Grimwood J."/>
            <person name="Han X."/>
            <person name="Sun S."/>
            <person name="Hou Z."/>
            <person name="He W."/>
            <person name="Dai G."/>
            <person name="Sun C."/>
            <person name="Schmutz J."/>
            <person name="Leebens-Mack J.H."/>
            <person name="Li F.W."/>
            <person name="Wang L."/>
        </authorList>
    </citation>
    <scope>NUCLEOTIDE SEQUENCE [LARGE SCALE GENOMIC DNA]</scope>
    <source>
        <strain evidence="2">cv. PW_Plant_1</strain>
    </source>
</reference>
<organism evidence="1 2">
    <name type="scientific">Diphasiastrum complanatum</name>
    <name type="common">Issler's clubmoss</name>
    <name type="synonym">Lycopodium complanatum</name>
    <dbReference type="NCBI Taxonomy" id="34168"/>
    <lineage>
        <taxon>Eukaryota</taxon>
        <taxon>Viridiplantae</taxon>
        <taxon>Streptophyta</taxon>
        <taxon>Embryophyta</taxon>
        <taxon>Tracheophyta</taxon>
        <taxon>Lycopodiopsida</taxon>
        <taxon>Lycopodiales</taxon>
        <taxon>Lycopodiaceae</taxon>
        <taxon>Lycopodioideae</taxon>
        <taxon>Diphasiastrum</taxon>
    </lineage>
</organism>
<evidence type="ECO:0000313" key="2">
    <source>
        <dbReference type="Proteomes" id="UP001162992"/>
    </source>
</evidence>
<comment type="caution">
    <text evidence="1">The sequence shown here is derived from an EMBL/GenBank/DDBJ whole genome shotgun (WGS) entry which is preliminary data.</text>
</comment>
<sequence length="168" mass="18901">MSLVFGGFLVLVILELYQLVCCKRTFSSSILISVFQNPVRFRRDRTLGFMHDVEAATESEEKLYPVEGERPILSDDLQMDHLLAPSRLLFTIKEETKDEMESDEGRSKGPSWRNSLESNDFLPELPSDSITLLETPFVTAPASPIYTPPLSPPTISSFSCPMPSLHPH</sequence>
<evidence type="ECO:0000313" key="1">
    <source>
        <dbReference type="EMBL" id="KAJ7543865.1"/>
    </source>
</evidence>
<accession>A0ACC2CPJ6</accession>
<dbReference type="EMBL" id="CM055100">
    <property type="protein sequence ID" value="KAJ7543865.1"/>
    <property type="molecule type" value="Genomic_DNA"/>
</dbReference>
<protein>
    <submittedName>
        <fullName evidence="1">Uncharacterized protein</fullName>
    </submittedName>
</protein>
<keyword evidence="2" id="KW-1185">Reference proteome</keyword>
<gene>
    <name evidence="1" type="ORF">O6H91_09G056400</name>
</gene>
<name>A0ACC2CPJ6_DIPCM</name>
<dbReference type="Proteomes" id="UP001162992">
    <property type="component" value="Chromosome 9"/>
</dbReference>
<proteinExistence type="predicted"/>